<dbReference type="eggNOG" id="ENOG5033240">
    <property type="taxonomic scope" value="Bacteria"/>
</dbReference>
<dbReference type="Proteomes" id="UP000004691">
    <property type="component" value="Unassembled WGS sequence"/>
</dbReference>
<feature type="compositionally biased region" description="Low complexity" evidence="1">
    <location>
        <begin position="34"/>
        <end position="71"/>
    </location>
</feature>
<keyword evidence="5" id="KW-1185">Reference proteome</keyword>
<feature type="compositionally biased region" description="Low complexity" evidence="1">
    <location>
        <begin position="78"/>
        <end position="97"/>
    </location>
</feature>
<evidence type="ECO:0000256" key="1">
    <source>
        <dbReference type="SAM" id="MobiDB-lite"/>
    </source>
</evidence>
<feature type="compositionally biased region" description="Polar residues" evidence="1">
    <location>
        <begin position="9"/>
        <end position="18"/>
    </location>
</feature>
<organism evidence="4 5">
    <name type="scientific">Saccharomonospora xinjiangensis XJ-54</name>
    <dbReference type="NCBI Taxonomy" id="882086"/>
    <lineage>
        <taxon>Bacteria</taxon>
        <taxon>Bacillati</taxon>
        <taxon>Actinomycetota</taxon>
        <taxon>Actinomycetes</taxon>
        <taxon>Pseudonocardiales</taxon>
        <taxon>Pseudonocardiaceae</taxon>
        <taxon>Saccharomonospora</taxon>
    </lineage>
</organism>
<accession>I0V7X6</accession>
<dbReference type="Pfam" id="PF14230">
    <property type="entry name" value="DUF4333"/>
    <property type="match status" value="1"/>
</dbReference>
<evidence type="ECO:0000256" key="2">
    <source>
        <dbReference type="SAM" id="Phobius"/>
    </source>
</evidence>
<dbReference type="AlphaFoldDB" id="I0V7X6"/>
<keyword evidence="2" id="KW-0812">Transmembrane</keyword>
<feature type="compositionally biased region" description="Low complexity" evidence="1">
    <location>
        <begin position="105"/>
        <end position="140"/>
    </location>
</feature>
<evidence type="ECO:0000313" key="5">
    <source>
        <dbReference type="Proteomes" id="UP000004691"/>
    </source>
</evidence>
<dbReference type="InterPro" id="IPR025637">
    <property type="entry name" value="DUF4333"/>
</dbReference>
<dbReference type="OrthoDB" id="3405072at2"/>
<keyword evidence="2" id="KW-0472">Membrane</keyword>
<evidence type="ECO:0000259" key="3">
    <source>
        <dbReference type="Pfam" id="PF14230"/>
    </source>
</evidence>
<name>I0V7X6_9PSEU</name>
<reference evidence="4 5" key="1">
    <citation type="submission" date="2012-01" db="EMBL/GenBank/DDBJ databases">
        <title>Improved High-Quality Draft sequence of Saccharomonospora xinjiangensis XJ-54.</title>
        <authorList>
            <consortium name="US DOE Joint Genome Institute"/>
            <person name="Lucas S."/>
            <person name="Han J."/>
            <person name="Lapidus A."/>
            <person name="Cheng J.-F."/>
            <person name="Goodwin L."/>
            <person name="Pitluck S."/>
            <person name="Peters L."/>
            <person name="Mikhailova N."/>
            <person name="Teshima H."/>
            <person name="Detter J.C."/>
            <person name="Han C."/>
            <person name="Tapia R."/>
            <person name="Land M."/>
            <person name="Hauser L."/>
            <person name="Kyrpides N."/>
            <person name="Ivanova N."/>
            <person name="Pagani I."/>
            <person name="Brambilla E.-M."/>
            <person name="Klenk H.-P."/>
            <person name="Woyke T."/>
        </authorList>
    </citation>
    <scope>NUCLEOTIDE SEQUENCE [LARGE SCALE GENOMIC DNA]</scope>
    <source>
        <strain evidence="4 5">XJ-54</strain>
    </source>
</reference>
<dbReference type="HOGENOM" id="CLU_076325_0_0_11"/>
<proteinExistence type="predicted"/>
<dbReference type="STRING" id="882086.SacxiDRAFT_4039"/>
<sequence>MSAPYGGNNPAQWGQQPQADPASGGFAQPGGYGQQPAYGQPSYGSAGAAGTAGAGQPAQPAQPQYGQQPAQNPYDQSGAYGQQQSAYPQQGQFPQQGQYGGAYGQGYDQQAAGYGQQPGYGQPSAYGQQPYGAGQQPGQSGKSGGKGLWIGIAVAVVVLAGAAVVLFWKPGVVNPTVFDQNSMESDIQRVLQDSYGLTVDGVTCPSGQEVKKDNTFTCEVTVGGAPQSVKITVTSDDGHYTVDKPAPKG</sequence>
<feature type="transmembrane region" description="Helical" evidence="2">
    <location>
        <begin position="148"/>
        <end position="168"/>
    </location>
</feature>
<dbReference type="EMBL" id="JH636049">
    <property type="protein sequence ID" value="EID56229.1"/>
    <property type="molecule type" value="Genomic_DNA"/>
</dbReference>
<protein>
    <recommendedName>
        <fullName evidence="3">DUF4333 domain-containing protein</fullName>
    </recommendedName>
</protein>
<dbReference type="RefSeq" id="WP_006240463.1">
    <property type="nucleotide sequence ID" value="NZ_JH636049.1"/>
</dbReference>
<feature type="region of interest" description="Disordered" evidence="1">
    <location>
        <begin position="1"/>
        <end position="142"/>
    </location>
</feature>
<feature type="domain" description="DUF4333" evidence="3">
    <location>
        <begin position="162"/>
        <end position="238"/>
    </location>
</feature>
<evidence type="ECO:0000313" key="4">
    <source>
        <dbReference type="EMBL" id="EID56229.1"/>
    </source>
</evidence>
<keyword evidence="2" id="KW-1133">Transmembrane helix</keyword>
<gene>
    <name evidence="4" type="ORF">SacxiDRAFT_4039</name>
</gene>